<organism evidence="1 2">
    <name type="scientific">Rhodococcus chondri</name>
    <dbReference type="NCBI Taxonomy" id="3065941"/>
    <lineage>
        <taxon>Bacteria</taxon>
        <taxon>Bacillati</taxon>
        <taxon>Actinomycetota</taxon>
        <taxon>Actinomycetes</taxon>
        <taxon>Mycobacteriales</taxon>
        <taxon>Nocardiaceae</taxon>
        <taxon>Rhodococcus</taxon>
    </lineage>
</organism>
<name>A0ABU7JQE6_9NOCA</name>
<dbReference type="RefSeq" id="WP_330151421.1">
    <property type="nucleotide sequence ID" value="NZ_JAUZMZ010000029.1"/>
</dbReference>
<reference evidence="1 2" key="1">
    <citation type="submission" date="2023-08" db="EMBL/GenBank/DDBJ databases">
        <authorList>
            <person name="Girao M."/>
            <person name="Carvalho M.F."/>
        </authorList>
    </citation>
    <scope>NUCLEOTIDE SEQUENCE [LARGE SCALE GENOMIC DNA]</scope>
    <source>
        <strain evidence="1 2">CC-R104</strain>
    </source>
</reference>
<evidence type="ECO:0000313" key="2">
    <source>
        <dbReference type="Proteomes" id="UP001331936"/>
    </source>
</evidence>
<proteinExistence type="predicted"/>
<accession>A0ABU7JQE6</accession>
<dbReference type="Proteomes" id="UP001331936">
    <property type="component" value="Unassembled WGS sequence"/>
</dbReference>
<protein>
    <submittedName>
        <fullName evidence="1">Uncharacterized protein</fullName>
    </submittedName>
</protein>
<keyword evidence="2" id="KW-1185">Reference proteome</keyword>
<evidence type="ECO:0000313" key="1">
    <source>
        <dbReference type="EMBL" id="MEE2031987.1"/>
    </source>
</evidence>
<sequence>MSTTSEKRLVLVGTPSDAAAEAHWAEVQRWAARHGWEITCTVPEEGAWCAVATEEVLDGTCTPEEAMAMHAIRGAGIRCVSVYEAPALLAEAVSGPPIPV</sequence>
<gene>
    <name evidence="1" type="ORF">Q8814_07665</name>
</gene>
<dbReference type="EMBL" id="JAUZMZ010000029">
    <property type="protein sequence ID" value="MEE2031987.1"/>
    <property type="molecule type" value="Genomic_DNA"/>
</dbReference>
<comment type="caution">
    <text evidence="1">The sequence shown here is derived from an EMBL/GenBank/DDBJ whole genome shotgun (WGS) entry which is preliminary data.</text>
</comment>